<dbReference type="RefSeq" id="WP_377744971.1">
    <property type="nucleotide sequence ID" value="NZ_JBHRXJ010000009.1"/>
</dbReference>
<dbReference type="Proteomes" id="UP001595721">
    <property type="component" value="Unassembled WGS sequence"/>
</dbReference>
<evidence type="ECO:0000313" key="2">
    <source>
        <dbReference type="Proteomes" id="UP001595721"/>
    </source>
</evidence>
<proteinExistence type="predicted"/>
<sequence length="42" mass="4731">MRIQPQSRMVVTRIDIPAILEAHFMRVSLDTEVYRSLAAAGS</sequence>
<keyword evidence="2" id="KW-1185">Reference proteome</keyword>
<dbReference type="EMBL" id="JBHRXJ010000009">
    <property type="protein sequence ID" value="MFC3529117.1"/>
    <property type="molecule type" value="Genomic_DNA"/>
</dbReference>
<organism evidence="1 2">
    <name type="scientific">Paracoccus mangrovi</name>
    <dbReference type="NCBI Taxonomy" id="1715645"/>
    <lineage>
        <taxon>Bacteria</taxon>
        <taxon>Pseudomonadati</taxon>
        <taxon>Pseudomonadota</taxon>
        <taxon>Alphaproteobacteria</taxon>
        <taxon>Rhodobacterales</taxon>
        <taxon>Paracoccaceae</taxon>
        <taxon>Paracoccus</taxon>
    </lineage>
</organism>
<protein>
    <submittedName>
        <fullName evidence="1">Uncharacterized protein</fullName>
    </submittedName>
</protein>
<reference evidence="2" key="1">
    <citation type="journal article" date="2019" name="Int. J. Syst. Evol. Microbiol.">
        <title>The Global Catalogue of Microorganisms (GCM) 10K type strain sequencing project: providing services to taxonomists for standard genome sequencing and annotation.</title>
        <authorList>
            <consortium name="The Broad Institute Genomics Platform"/>
            <consortium name="The Broad Institute Genome Sequencing Center for Infectious Disease"/>
            <person name="Wu L."/>
            <person name="Ma J."/>
        </authorList>
    </citation>
    <scope>NUCLEOTIDE SEQUENCE [LARGE SCALE GENOMIC DNA]</scope>
    <source>
        <strain evidence="2">KCTC 42899</strain>
    </source>
</reference>
<accession>A0ABV7R6V7</accession>
<comment type="caution">
    <text evidence="1">The sequence shown here is derived from an EMBL/GenBank/DDBJ whole genome shotgun (WGS) entry which is preliminary data.</text>
</comment>
<gene>
    <name evidence="1" type="ORF">ACFOMH_13115</name>
</gene>
<name>A0ABV7R6V7_9RHOB</name>
<evidence type="ECO:0000313" key="1">
    <source>
        <dbReference type="EMBL" id="MFC3529117.1"/>
    </source>
</evidence>